<dbReference type="EMBL" id="KL198004">
    <property type="protein sequence ID" value="KDQ34026.1"/>
    <property type="molecule type" value="Genomic_DNA"/>
</dbReference>
<sequence length="239" mass="26711">MGRGRPKLYHTAEEKLMANCAKSKRSYYKNKPSVRAQTDTSEVSQTAAPPVYKPTGRPKLYRTPEEKAMANRAKSKRSYNKCKIAISARKAVRYRAETRGRHSLFKGARREPHPNLDPVTVVGWMKLVSKTSAEFNARTGGSPQSYLEGLCQNYMVSRRKDKLSDACIHLEGLRNVTTRCLNGILQLAGVGKELGVVQTLGRAVGQVLAWLEDALCAVMCGYSEVVDMHRTRQLMYQSA</sequence>
<evidence type="ECO:0000313" key="2">
    <source>
        <dbReference type="EMBL" id="KDQ34026.1"/>
    </source>
</evidence>
<reference evidence="3" key="1">
    <citation type="journal article" date="2014" name="Proc. Natl. Acad. Sci. U.S.A.">
        <title>Extensive sampling of basidiomycete genomes demonstrates inadequacy of the white-rot/brown-rot paradigm for wood decay fungi.</title>
        <authorList>
            <person name="Riley R."/>
            <person name="Salamov A.A."/>
            <person name="Brown D.W."/>
            <person name="Nagy L.G."/>
            <person name="Floudas D."/>
            <person name="Held B.W."/>
            <person name="Levasseur A."/>
            <person name="Lombard V."/>
            <person name="Morin E."/>
            <person name="Otillar R."/>
            <person name="Lindquist E.A."/>
            <person name="Sun H."/>
            <person name="LaButti K.M."/>
            <person name="Schmutz J."/>
            <person name="Jabbour D."/>
            <person name="Luo H."/>
            <person name="Baker S.E."/>
            <person name="Pisabarro A.G."/>
            <person name="Walton J.D."/>
            <person name="Blanchette R.A."/>
            <person name="Henrissat B."/>
            <person name="Martin F."/>
            <person name="Cullen D."/>
            <person name="Hibbett D.S."/>
            <person name="Grigoriev I.V."/>
        </authorList>
    </citation>
    <scope>NUCLEOTIDE SEQUENCE [LARGE SCALE GENOMIC DNA]</scope>
    <source>
        <strain evidence="3">PC15</strain>
    </source>
</reference>
<evidence type="ECO:0000313" key="3">
    <source>
        <dbReference type="Proteomes" id="UP000027073"/>
    </source>
</evidence>
<proteinExistence type="predicted"/>
<dbReference type="OrthoDB" id="2654423at2759"/>
<gene>
    <name evidence="2" type="ORF">PLEOSDRAFT_1099966</name>
</gene>
<name>A0A067PDQ9_PLEO1</name>
<accession>A0A067PDQ9</accession>
<dbReference type="VEuPathDB" id="FungiDB:PLEOSDRAFT_1099966"/>
<dbReference type="HOGENOM" id="CLU_101470_2_0_1"/>
<feature type="region of interest" description="Disordered" evidence="1">
    <location>
        <begin position="25"/>
        <end position="59"/>
    </location>
</feature>
<dbReference type="AlphaFoldDB" id="A0A067PDQ9"/>
<organism evidence="2 3">
    <name type="scientific">Pleurotus ostreatus (strain PC15)</name>
    <name type="common">Oyster mushroom</name>
    <dbReference type="NCBI Taxonomy" id="1137138"/>
    <lineage>
        <taxon>Eukaryota</taxon>
        <taxon>Fungi</taxon>
        <taxon>Dikarya</taxon>
        <taxon>Basidiomycota</taxon>
        <taxon>Agaricomycotina</taxon>
        <taxon>Agaricomycetes</taxon>
        <taxon>Agaricomycetidae</taxon>
        <taxon>Agaricales</taxon>
        <taxon>Pleurotineae</taxon>
        <taxon>Pleurotaceae</taxon>
        <taxon>Pleurotus</taxon>
    </lineage>
</organism>
<feature type="compositionally biased region" description="Polar residues" evidence="1">
    <location>
        <begin position="35"/>
        <end position="47"/>
    </location>
</feature>
<protein>
    <submittedName>
        <fullName evidence="2">Uncharacterized protein</fullName>
    </submittedName>
</protein>
<dbReference type="InParanoid" id="A0A067PDQ9"/>
<dbReference type="Proteomes" id="UP000027073">
    <property type="component" value="Unassembled WGS sequence"/>
</dbReference>
<evidence type="ECO:0000256" key="1">
    <source>
        <dbReference type="SAM" id="MobiDB-lite"/>
    </source>
</evidence>